<gene>
    <name evidence="3" type="ORF">G6M46_01315</name>
</gene>
<feature type="region of interest" description="Disordered" evidence="1">
    <location>
        <begin position="148"/>
        <end position="170"/>
    </location>
</feature>
<dbReference type="EMBL" id="JAAMAY010000002">
    <property type="protein sequence ID" value="NTC26792.1"/>
    <property type="molecule type" value="Genomic_DNA"/>
</dbReference>
<organism evidence="3 4">
    <name type="scientific">Agrobacterium tumefaciens</name>
    <dbReference type="NCBI Taxonomy" id="358"/>
    <lineage>
        <taxon>Bacteria</taxon>
        <taxon>Pseudomonadati</taxon>
        <taxon>Pseudomonadota</taxon>
        <taxon>Alphaproteobacteria</taxon>
        <taxon>Hyphomicrobiales</taxon>
        <taxon>Rhizobiaceae</taxon>
        <taxon>Rhizobium/Agrobacterium group</taxon>
        <taxon>Agrobacterium</taxon>
        <taxon>Agrobacterium tumefaciens complex</taxon>
    </lineage>
</organism>
<evidence type="ECO:0000256" key="2">
    <source>
        <dbReference type="SAM" id="SignalP"/>
    </source>
</evidence>
<name>A0AA44EZD2_AGRTU</name>
<feature type="signal peptide" evidence="2">
    <location>
        <begin position="1"/>
        <end position="19"/>
    </location>
</feature>
<feature type="chain" id="PRO_5041306228" description="Lipoprotein" evidence="2">
    <location>
        <begin position="20"/>
        <end position="170"/>
    </location>
</feature>
<dbReference type="AlphaFoldDB" id="A0AA44EZD2"/>
<protein>
    <recommendedName>
        <fullName evidence="5">Lipoprotein</fullName>
    </recommendedName>
</protein>
<accession>A0AA44EZD2</accession>
<keyword evidence="2" id="KW-0732">Signal</keyword>
<dbReference type="RefSeq" id="WP_035197896.1">
    <property type="nucleotide sequence ID" value="NZ_CP048464.1"/>
</dbReference>
<feature type="compositionally biased region" description="Low complexity" evidence="1">
    <location>
        <begin position="148"/>
        <end position="159"/>
    </location>
</feature>
<proteinExistence type="predicted"/>
<evidence type="ECO:0000256" key="1">
    <source>
        <dbReference type="SAM" id="MobiDB-lite"/>
    </source>
</evidence>
<evidence type="ECO:0000313" key="3">
    <source>
        <dbReference type="EMBL" id="NTC26792.1"/>
    </source>
</evidence>
<dbReference type="InterPro" id="IPR049748">
    <property type="entry name" value="HPE1-like_N_CxxC"/>
</dbReference>
<dbReference type="NCBIfam" id="NF041110">
    <property type="entry name" value="HPE1_fam_CxxC"/>
    <property type="match status" value="1"/>
</dbReference>
<comment type="caution">
    <text evidence="3">The sequence shown here is derived from an EMBL/GenBank/DDBJ whole genome shotgun (WGS) entry which is preliminary data.</text>
</comment>
<evidence type="ECO:0000313" key="4">
    <source>
        <dbReference type="Proteomes" id="UP000702952"/>
    </source>
</evidence>
<dbReference type="Proteomes" id="UP000702952">
    <property type="component" value="Unassembled WGS sequence"/>
</dbReference>
<reference evidence="3" key="1">
    <citation type="journal article" date="2020" name="Science">
        <title>Unexpected conservation and global transmission of agrobacterial virulence plasmids.</title>
        <authorList>
            <person name="Weisberg A.J."/>
            <person name="Davis E.W. 2nd"/>
            <person name="Tabima J."/>
            <person name="Belcher M.S."/>
            <person name="Miller M."/>
            <person name="Kuo C.H."/>
            <person name="Loper J.E."/>
            <person name="Grunwald N.J."/>
            <person name="Putnam M.L."/>
            <person name="Chang J.H."/>
        </authorList>
    </citation>
    <scope>NUCLEOTIDE SEQUENCE</scope>
    <source>
        <strain evidence="3">17-1853-1a</strain>
    </source>
</reference>
<sequence length="170" mass="17639">MRRLLLTAVVALTGGSAMASSIEYVNGTHTGNGSFVRLDCARCQPVKDNPAPEGFAIPSIEPGTQHTEMREIEGKRTLVRTEAWLGGAPVTFVSTNPAWMPQETPGTAIATYDEGEAGTPPQETAATPAGIDMTATTAATKTISAANATAPSSASAMAAPDFQDFKLRGN</sequence>
<evidence type="ECO:0008006" key="5">
    <source>
        <dbReference type="Google" id="ProtNLM"/>
    </source>
</evidence>